<dbReference type="EMBL" id="CP012673">
    <property type="protein sequence ID" value="AUX46636.1"/>
    <property type="molecule type" value="Genomic_DNA"/>
</dbReference>
<name>A0A2L0F512_SORCE</name>
<gene>
    <name evidence="4" type="ORF">SOCE26_081420</name>
</gene>
<evidence type="ECO:0000259" key="3">
    <source>
        <dbReference type="Pfam" id="PF17783"/>
    </source>
</evidence>
<evidence type="ECO:0000313" key="5">
    <source>
        <dbReference type="Proteomes" id="UP000238348"/>
    </source>
</evidence>
<dbReference type="RefSeq" id="WP_234022881.1">
    <property type="nucleotide sequence ID" value="NZ_CP012673.1"/>
</dbReference>
<dbReference type="Pfam" id="PF13509">
    <property type="entry name" value="S1_2"/>
    <property type="match status" value="1"/>
</dbReference>
<dbReference type="PANTHER" id="PTHR37296">
    <property type="entry name" value="CONSERVED VIRULENCE FACTOR B"/>
    <property type="match status" value="1"/>
</dbReference>
<dbReference type="InterPro" id="IPR040764">
    <property type="entry name" value="CvfB_WH"/>
</dbReference>
<feature type="domain" description="Conserved virulence factor B first S1" evidence="2">
    <location>
        <begin position="7"/>
        <end position="72"/>
    </location>
</feature>
<protein>
    <submittedName>
        <fullName evidence="4">RNA-binding protein</fullName>
    </submittedName>
</protein>
<dbReference type="PIRSF" id="PIRSF012524">
    <property type="entry name" value="YitL_S1"/>
    <property type="match status" value="1"/>
</dbReference>
<dbReference type="Pfam" id="PF17783">
    <property type="entry name" value="WHD_CvfB"/>
    <property type="match status" value="1"/>
</dbReference>
<evidence type="ECO:0000256" key="1">
    <source>
        <dbReference type="PIRNR" id="PIRNR012524"/>
    </source>
</evidence>
<organism evidence="4 5">
    <name type="scientific">Sorangium cellulosum</name>
    <name type="common">Polyangium cellulosum</name>
    <dbReference type="NCBI Taxonomy" id="56"/>
    <lineage>
        <taxon>Bacteria</taxon>
        <taxon>Pseudomonadati</taxon>
        <taxon>Myxococcota</taxon>
        <taxon>Polyangia</taxon>
        <taxon>Polyangiales</taxon>
        <taxon>Polyangiaceae</taxon>
        <taxon>Sorangium</taxon>
    </lineage>
</organism>
<dbReference type="Gene3D" id="2.40.50.140">
    <property type="entry name" value="Nucleic acid-binding proteins"/>
    <property type="match status" value="2"/>
</dbReference>
<dbReference type="InterPro" id="IPR014464">
    <property type="entry name" value="CvfB_fam"/>
</dbReference>
<dbReference type="InterPro" id="IPR039566">
    <property type="entry name" value="CvfB_S1_st"/>
</dbReference>
<feature type="domain" description="Conserved virulence factor B-like winged helix" evidence="3">
    <location>
        <begin position="226"/>
        <end position="278"/>
    </location>
</feature>
<dbReference type="InterPro" id="IPR012340">
    <property type="entry name" value="NA-bd_OB-fold"/>
</dbReference>
<evidence type="ECO:0000313" key="4">
    <source>
        <dbReference type="EMBL" id="AUX46636.1"/>
    </source>
</evidence>
<sequence length="285" mass="31451">MPYGDLLGRVVTLEVRRFGPPGAFLSLDPKDLRPDAPVILLPGSEVPGGAKEGDAIEVFVYLDSEDRPVATARRPKLALGEVAFLQVTDVAHFGAFVDWGLPKELLVPHAEQTRDLRVGERHPIGLLVDRTGRLAGTMRVSEMLRDRGEFDLDEWVEGEAWRKDPEIGVFVILERRFVGLLPASEPHALSRGEAARFRVTSVLPDGKIELSLRGHAHEELENDAQTILARLSAPGAPRVGDRSSPEEIRAIFGLSKKAFKRAVGRLLKERAVAVDGEGFLVRQRR</sequence>
<reference evidence="4 5" key="1">
    <citation type="submission" date="2015-09" db="EMBL/GenBank/DDBJ databases">
        <title>Sorangium comparison.</title>
        <authorList>
            <person name="Zaburannyi N."/>
            <person name="Bunk B."/>
            <person name="Overmann J."/>
            <person name="Mueller R."/>
        </authorList>
    </citation>
    <scope>NUCLEOTIDE SEQUENCE [LARGE SCALE GENOMIC DNA]</scope>
    <source>
        <strain evidence="4 5">So ce26</strain>
    </source>
</reference>
<dbReference type="PANTHER" id="PTHR37296:SF1">
    <property type="entry name" value="CONSERVED VIRULENCE FACTOR B"/>
    <property type="match status" value="1"/>
</dbReference>
<dbReference type="Gene3D" id="1.10.10.10">
    <property type="entry name" value="Winged helix-like DNA-binding domain superfamily/Winged helix DNA-binding domain"/>
    <property type="match status" value="1"/>
</dbReference>
<dbReference type="Proteomes" id="UP000238348">
    <property type="component" value="Chromosome"/>
</dbReference>
<accession>A0A2L0F512</accession>
<proteinExistence type="inferred from homology"/>
<dbReference type="InterPro" id="IPR036388">
    <property type="entry name" value="WH-like_DNA-bd_sf"/>
</dbReference>
<comment type="similarity">
    <text evidence="1">Belongs to the CvfB family.</text>
</comment>
<evidence type="ECO:0000259" key="2">
    <source>
        <dbReference type="Pfam" id="PF13509"/>
    </source>
</evidence>
<dbReference type="AlphaFoldDB" id="A0A2L0F512"/>